<dbReference type="PROSITE" id="PS50883">
    <property type="entry name" value="EAL"/>
    <property type="match status" value="1"/>
</dbReference>
<dbReference type="AlphaFoldDB" id="A0A4Z1CJR4"/>
<dbReference type="InterPro" id="IPR035919">
    <property type="entry name" value="EAL_sf"/>
</dbReference>
<accession>A0A4Z1CJR4</accession>
<protein>
    <submittedName>
        <fullName evidence="4">EAL domain-containing protein</fullName>
    </submittedName>
</protein>
<dbReference type="InterPro" id="IPR043128">
    <property type="entry name" value="Rev_trsase/Diguanyl_cyclase"/>
</dbReference>
<dbReference type="InterPro" id="IPR011623">
    <property type="entry name" value="7TMR_DISM_rcpt_extracell_dom1"/>
</dbReference>
<dbReference type="InterPro" id="IPR050706">
    <property type="entry name" value="Cyclic-di-GMP_PDE-like"/>
</dbReference>
<dbReference type="EMBL" id="SRPF01000001">
    <property type="protein sequence ID" value="TGN42002.1"/>
    <property type="molecule type" value="Genomic_DNA"/>
</dbReference>
<comment type="caution">
    <text evidence="4">The sequence shown here is derived from an EMBL/GenBank/DDBJ whole genome shotgun (WGS) entry which is preliminary data.</text>
</comment>
<dbReference type="PANTHER" id="PTHR33121">
    <property type="entry name" value="CYCLIC DI-GMP PHOSPHODIESTERASE PDEF"/>
    <property type="match status" value="1"/>
</dbReference>
<dbReference type="PANTHER" id="PTHR33121:SF71">
    <property type="entry name" value="OXYGEN SENSOR PROTEIN DOSP"/>
    <property type="match status" value="1"/>
</dbReference>
<sequence length="847" mass="94827">MAQASAPSIMISGQGPIASTFEYLEDPSASASLDDITHRPDKDWQQAPEGSATQGITSSAYWLRFNVSNRTSEDLNLVAELAYPQLDDVTFYLLSGGQLQKTFRTGDSFAFYPREVDHPHMLLRFALAPEQTATVYIRVKTAGSMILPLNIWREHGFFAAASHEQKLHFFYYGSLTVIILINLAVFLTLRERLYLYYALAISGYLLFFASIKGYSFQLLYPDLPGLHARALLISMPILALFSVLFCRQFLRIPAHSPRLDVAIRAMIWFEILNFICALTLSYNDAVMLSAISALVFFSLLFVAGPITWAAGVRAGAFFTFAWTPLTVGVLATAGRSLGFFPENFLTEHAMQIGSGLEAFILTLALADRLYREREEKIAAQADSLKKEKARNEAQDRLTEAMTHDPVTGLPNRNRFEWMVNQRLSEDPEGIYFVGVTRITRLDEINRTLGLNRSEKLVQQIAQQMMDLALSLPSVVSIHDNQGREERVYQLAGDCFGLLIDSRQVDDDYQSLNRSLRRLAEPVMMENLAIELHPKFGAAIYPGHGDNAALLIRNAHVGMEITPHDRYETGLYSSQYDIYDESRLTLMSDLREALNQDQTELHYQPKMCLSTGRVIGVEALIRWHHPDRGWVYPGDFVPLAEETGVIMQLTSWAINRGIADLAKLNATHPELTLAINISARDLSSPGLRHQITETLQRHGLPASRLTLELTETAAMEDPETGLKALQHLAESGLQISIDDFGSGYSSLSYLKQLPASEIKLDRSIIVDICTSDSSRVIVETAINMVHGLGYSVVAEGVEDRESAELLRHLNCDRVQGFWLCHPLSLAGLRQWLDKHQPPDPLAFDQAGR</sequence>
<dbReference type="Pfam" id="PF07696">
    <property type="entry name" value="7TMR-DISMED2"/>
    <property type="match status" value="1"/>
</dbReference>
<dbReference type="SMART" id="SM00052">
    <property type="entry name" value="EAL"/>
    <property type="match status" value="1"/>
</dbReference>
<feature type="domain" description="EAL" evidence="2">
    <location>
        <begin position="582"/>
        <end position="835"/>
    </location>
</feature>
<evidence type="ECO:0000313" key="5">
    <source>
        <dbReference type="Proteomes" id="UP000298325"/>
    </source>
</evidence>
<dbReference type="GO" id="GO:0071111">
    <property type="term" value="F:cyclic-guanylate-specific phosphodiesterase activity"/>
    <property type="evidence" value="ECO:0007669"/>
    <property type="project" value="InterPro"/>
</dbReference>
<keyword evidence="5" id="KW-1185">Reference proteome</keyword>
<dbReference type="OrthoDB" id="6279314at2"/>
<dbReference type="InterPro" id="IPR000160">
    <property type="entry name" value="GGDEF_dom"/>
</dbReference>
<dbReference type="Pfam" id="PF00563">
    <property type="entry name" value="EAL"/>
    <property type="match status" value="1"/>
</dbReference>
<evidence type="ECO:0000256" key="1">
    <source>
        <dbReference type="SAM" id="Phobius"/>
    </source>
</evidence>
<reference evidence="4 5" key="1">
    <citation type="submission" date="2019-04" db="EMBL/GenBank/DDBJ databases">
        <authorList>
            <person name="Park S."/>
            <person name="Yoon J.-H."/>
        </authorList>
    </citation>
    <scope>NUCLEOTIDE SEQUENCE [LARGE SCALE GENOMIC DNA]</scope>
    <source>
        <strain evidence="4 5">HJM-18</strain>
    </source>
</reference>
<dbReference type="SMART" id="SM00267">
    <property type="entry name" value="GGDEF"/>
    <property type="match status" value="1"/>
</dbReference>
<evidence type="ECO:0000313" key="4">
    <source>
        <dbReference type="EMBL" id="TGN42002.1"/>
    </source>
</evidence>
<dbReference type="InterPro" id="IPR029787">
    <property type="entry name" value="Nucleotide_cyclase"/>
</dbReference>
<dbReference type="SUPFAM" id="SSF141868">
    <property type="entry name" value="EAL domain-like"/>
    <property type="match status" value="1"/>
</dbReference>
<keyword evidence="1" id="KW-0812">Transmembrane</keyword>
<feature type="domain" description="GGDEF" evidence="3">
    <location>
        <begin position="429"/>
        <end position="573"/>
    </location>
</feature>
<dbReference type="Pfam" id="PF00990">
    <property type="entry name" value="GGDEF"/>
    <property type="match status" value="1"/>
</dbReference>
<evidence type="ECO:0000259" key="3">
    <source>
        <dbReference type="PROSITE" id="PS50887"/>
    </source>
</evidence>
<keyword evidence="1" id="KW-0472">Membrane</keyword>
<feature type="transmembrane region" description="Helical" evidence="1">
    <location>
        <begin position="317"/>
        <end position="337"/>
    </location>
</feature>
<dbReference type="SUPFAM" id="SSF55073">
    <property type="entry name" value="Nucleotide cyclase"/>
    <property type="match status" value="1"/>
</dbReference>
<feature type="transmembrane region" description="Helical" evidence="1">
    <location>
        <begin position="194"/>
        <end position="211"/>
    </location>
</feature>
<keyword evidence="1" id="KW-1133">Transmembrane helix</keyword>
<dbReference type="PROSITE" id="PS50887">
    <property type="entry name" value="GGDEF"/>
    <property type="match status" value="1"/>
</dbReference>
<dbReference type="InterPro" id="IPR011622">
    <property type="entry name" value="7TMR_DISM_rcpt_extracell_dom2"/>
</dbReference>
<dbReference type="Gene3D" id="3.30.70.270">
    <property type="match status" value="1"/>
</dbReference>
<dbReference type="Gene3D" id="2.60.40.2380">
    <property type="match status" value="1"/>
</dbReference>
<feature type="transmembrane region" description="Helical" evidence="1">
    <location>
        <begin position="169"/>
        <end position="187"/>
    </location>
</feature>
<dbReference type="Proteomes" id="UP000298325">
    <property type="component" value="Unassembled WGS sequence"/>
</dbReference>
<feature type="transmembrane region" description="Helical" evidence="1">
    <location>
        <begin position="288"/>
        <end position="310"/>
    </location>
</feature>
<proteinExistence type="predicted"/>
<gene>
    <name evidence="4" type="ORF">E5Q11_01760</name>
</gene>
<name>A0A4Z1CJR4_9GAMM</name>
<dbReference type="CDD" id="cd01948">
    <property type="entry name" value="EAL"/>
    <property type="match status" value="1"/>
</dbReference>
<organism evidence="4 5">
    <name type="scientific">Marinobacter confluentis</name>
    <dbReference type="NCBI Taxonomy" id="1697557"/>
    <lineage>
        <taxon>Bacteria</taxon>
        <taxon>Pseudomonadati</taxon>
        <taxon>Pseudomonadota</taxon>
        <taxon>Gammaproteobacteria</taxon>
        <taxon>Pseudomonadales</taxon>
        <taxon>Marinobacteraceae</taxon>
        <taxon>Marinobacter</taxon>
    </lineage>
</organism>
<feature type="transmembrane region" description="Helical" evidence="1">
    <location>
        <begin position="231"/>
        <end position="250"/>
    </location>
</feature>
<dbReference type="InterPro" id="IPR001633">
    <property type="entry name" value="EAL_dom"/>
</dbReference>
<feature type="transmembrane region" description="Helical" evidence="1">
    <location>
        <begin position="262"/>
        <end position="282"/>
    </location>
</feature>
<evidence type="ECO:0000259" key="2">
    <source>
        <dbReference type="PROSITE" id="PS50883"/>
    </source>
</evidence>
<dbReference type="Gene3D" id="3.20.20.450">
    <property type="entry name" value="EAL domain"/>
    <property type="match status" value="1"/>
</dbReference>
<dbReference type="Pfam" id="PF07695">
    <property type="entry name" value="7TMR-DISM_7TM"/>
    <property type="match status" value="1"/>
</dbReference>